<dbReference type="Proteomes" id="UP001281147">
    <property type="component" value="Unassembled WGS sequence"/>
</dbReference>
<keyword evidence="2" id="KW-1185">Reference proteome</keyword>
<comment type="caution">
    <text evidence="1">The sequence shown here is derived from an EMBL/GenBank/DDBJ whole genome shotgun (WGS) entry which is preliminary data.</text>
</comment>
<organism evidence="1 2">
    <name type="scientific">Vermiconidia calcicola</name>
    <dbReference type="NCBI Taxonomy" id="1690605"/>
    <lineage>
        <taxon>Eukaryota</taxon>
        <taxon>Fungi</taxon>
        <taxon>Dikarya</taxon>
        <taxon>Ascomycota</taxon>
        <taxon>Pezizomycotina</taxon>
        <taxon>Dothideomycetes</taxon>
        <taxon>Dothideomycetidae</taxon>
        <taxon>Mycosphaerellales</taxon>
        <taxon>Extremaceae</taxon>
        <taxon>Vermiconidia</taxon>
    </lineage>
</organism>
<evidence type="ECO:0000313" key="1">
    <source>
        <dbReference type="EMBL" id="KAK3700780.1"/>
    </source>
</evidence>
<name>A0ACC3MR93_9PEZI</name>
<gene>
    <name evidence="1" type="ORF">LTR37_015752</name>
</gene>
<sequence length="98" mass="10833">MSTSHPVSHRPRVRRSYFPPSVLHLKTISFLEMNPTGDAEMDALKRQQLEKELARISRNAELCVAREKRKGKFAASPAAGSAGPSDADSKQGDLNERT</sequence>
<protein>
    <submittedName>
        <fullName evidence="1">Uncharacterized protein</fullName>
    </submittedName>
</protein>
<evidence type="ECO:0000313" key="2">
    <source>
        <dbReference type="Proteomes" id="UP001281147"/>
    </source>
</evidence>
<dbReference type="EMBL" id="JAUTXU010000180">
    <property type="protein sequence ID" value="KAK3700780.1"/>
    <property type="molecule type" value="Genomic_DNA"/>
</dbReference>
<accession>A0ACC3MR93</accession>
<proteinExistence type="predicted"/>
<reference evidence="1" key="1">
    <citation type="submission" date="2023-07" db="EMBL/GenBank/DDBJ databases">
        <title>Black Yeasts Isolated from many extreme environments.</title>
        <authorList>
            <person name="Coleine C."/>
            <person name="Stajich J.E."/>
            <person name="Selbmann L."/>
        </authorList>
    </citation>
    <scope>NUCLEOTIDE SEQUENCE</scope>
    <source>
        <strain evidence="1">CCFEE 5714</strain>
    </source>
</reference>